<dbReference type="EMBL" id="MCOG01000120">
    <property type="protein sequence ID" value="ORY42415.1"/>
    <property type="molecule type" value="Genomic_DNA"/>
</dbReference>
<keyword evidence="11" id="KW-1185">Reference proteome</keyword>
<feature type="compositionally biased region" description="Low complexity" evidence="8">
    <location>
        <begin position="408"/>
        <end position="435"/>
    </location>
</feature>
<dbReference type="AlphaFoldDB" id="A0A1Y2C7X5"/>
<accession>A0A1Y2C7X5</accession>
<dbReference type="PANTHER" id="PTHR10537:SF3">
    <property type="entry name" value="DNA PRIMASE LARGE SUBUNIT"/>
    <property type="match status" value="1"/>
</dbReference>
<evidence type="ECO:0000256" key="8">
    <source>
        <dbReference type="SAM" id="MobiDB-lite"/>
    </source>
</evidence>
<comment type="caution">
    <text evidence="10">The sequence shown here is derived from an EMBL/GenBank/DDBJ whole genome shotgun (WGS) entry which is preliminary data.</text>
</comment>
<dbReference type="InterPro" id="IPR058560">
    <property type="entry name" value="DNA_primase_C"/>
</dbReference>
<dbReference type="OrthoDB" id="421393at2759"/>
<dbReference type="Proteomes" id="UP000193920">
    <property type="component" value="Unassembled WGS sequence"/>
</dbReference>
<dbReference type="STRING" id="1754190.A0A1Y2C7X5"/>
<evidence type="ECO:0000256" key="1">
    <source>
        <dbReference type="ARBA" id="ARBA00001966"/>
    </source>
</evidence>
<dbReference type="Pfam" id="PF26466">
    <property type="entry name" value="DNA_primase_lrg_N"/>
    <property type="match status" value="1"/>
</dbReference>
<dbReference type="GO" id="GO:0046872">
    <property type="term" value="F:metal ion binding"/>
    <property type="evidence" value="ECO:0007669"/>
    <property type="project" value="UniProtKB-KW"/>
</dbReference>
<reference evidence="10 11" key="1">
    <citation type="submission" date="2016-08" db="EMBL/GenBank/DDBJ databases">
        <title>A Parts List for Fungal Cellulosomes Revealed by Comparative Genomics.</title>
        <authorList>
            <consortium name="DOE Joint Genome Institute"/>
            <person name="Haitjema C.H."/>
            <person name="Gilmore S.P."/>
            <person name="Henske J.K."/>
            <person name="Solomon K.V."/>
            <person name="De Groot R."/>
            <person name="Kuo A."/>
            <person name="Mondo S.J."/>
            <person name="Salamov A.A."/>
            <person name="Labutti K."/>
            <person name="Zhao Z."/>
            <person name="Chiniquy J."/>
            <person name="Barry K."/>
            <person name="Brewer H.M."/>
            <person name="Purvine S.O."/>
            <person name="Wright A.T."/>
            <person name="Boxma B."/>
            <person name="Van Alen T."/>
            <person name="Hackstein J.H."/>
            <person name="Baker S.E."/>
            <person name="Grigoriev I.V."/>
            <person name="O'Malley M.A."/>
        </authorList>
    </citation>
    <scope>NUCLEOTIDE SEQUENCE [LARGE SCALE GENOMIC DNA]</scope>
    <source>
        <strain evidence="10 11">G1</strain>
    </source>
</reference>
<dbReference type="InterPro" id="IPR007238">
    <property type="entry name" value="DNA_primase_lsu_euk/arc"/>
</dbReference>
<dbReference type="PANTHER" id="PTHR10537">
    <property type="entry name" value="DNA PRIMASE LARGE SUBUNIT"/>
    <property type="match status" value="1"/>
</dbReference>
<protein>
    <recommendedName>
        <fullName evidence="9">DNA primase large subunit C-terminal domain-containing protein</fullName>
    </recommendedName>
</protein>
<keyword evidence="6" id="KW-0408">Iron</keyword>
<dbReference type="Pfam" id="PF04104">
    <property type="entry name" value="DNA_primase_lrg"/>
    <property type="match status" value="1"/>
</dbReference>
<evidence type="ECO:0000313" key="11">
    <source>
        <dbReference type="Proteomes" id="UP000193920"/>
    </source>
</evidence>
<sequence length="503" mass="60117">MNNIHSLNSILLLEKYPYAINFYCDPPDFEVEIEKFEDFAIKRINIINTINNCKFKKQLNPLYDKSVEQCIKNNLPLDDVNDFNIFNTEYVQNILTQRQIDNASHYILLLLCCDDSQMRNWFVKNELILFKIRLLNLKEKKENFIKSLNLKLKRANEQEYFELSQKRSFYTNFPSFFFKVPFEIVTELVKNRQIIINKGFAFLHPDDIDHVVCYYFKKNLISNLTLIERSKKFMEEEFEYIIPLLNNLKGKCQYNSESWRENRLYNINNVTHKDVEKLSKYFPPCMNFLFKKLKQNHHLKYSGRMEFGLFLKCGVGLSMSESLLFWKKAFEPNIDEYLFQKNYAYNIRHNYGREGSRINYTSYNCHQIQTYSEPKYSDHYHGCPFKHFSQTNLINYLKEYIDQYSNQDQNQDKNQNQNQNQDNGNPSYSSSSSSSANNTVPHSIFKILNMVNNRNYNQACSYLFHCLHSKGQSSPTTDIDQMEIFDNPDKFFLYNYSYYSNNN</sequence>
<keyword evidence="4" id="KW-0235">DNA replication</keyword>
<keyword evidence="3" id="KW-0639">Primosome</keyword>
<dbReference type="GO" id="GO:0051539">
    <property type="term" value="F:4 iron, 4 sulfur cluster binding"/>
    <property type="evidence" value="ECO:0007669"/>
    <property type="project" value="UniProtKB-KW"/>
</dbReference>
<keyword evidence="2" id="KW-0004">4Fe-4S</keyword>
<dbReference type="GO" id="GO:0005658">
    <property type="term" value="C:alpha DNA polymerase:primase complex"/>
    <property type="evidence" value="ECO:0007669"/>
    <property type="project" value="TreeGrafter"/>
</dbReference>
<evidence type="ECO:0000256" key="3">
    <source>
        <dbReference type="ARBA" id="ARBA00022515"/>
    </source>
</evidence>
<dbReference type="Gene3D" id="1.20.930.80">
    <property type="match status" value="1"/>
</dbReference>
<feature type="region of interest" description="Disordered" evidence="8">
    <location>
        <begin position="408"/>
        <end position="437"/>
    </location>
</feature>
<evidence type="ECO:0000259" key="9">
    <source>
        <dbReference type="Pfam" id="PF04104"/>
    </source>
</evidence>
<comment type="cofactor">
    <cofactor evidence="1">
        <name>[4Fe-4S] cluster</name>
        <dbReference type="ChEBI" id="CHEBI:49883"/>
    </cofactor>
</comment>
<dbReference type="GO" id="GO:0006269">
    <property type="term" value="P:DNA replication, synthesis of primer"/>
    <property type="evidence" value="ECO:0007669"/>
    <property type="project" value="UniProtKB-KW"/>
</dbReference>
<evidence type="ECO:0000256" key="2">
    <source>
        <dbReference type="ARBA" id="ARBA00022485"/>
    </source>
</evidence>
<evidence type="ECO:0000256" key="6">
    <source>
        <dbReference type="ARBA" id="ARBA00023004"/>
    </source>
</evidence>
<evidence type="ECO:0000256" key="7">
    <source>
        <dbReference type="ARBA" id="ARBA00023014"/>
    </source>
</evidence>
<evidence type="ECO:0000256" key="5">
    <source>
        <dbReference type="ARBA" id="ARBA00022723"/>
    </source>
</evidence>
<organism evidence="10 11">
    <name type="scientific">Neocallimastix californiae</name>
    <dbReference type="NCBI Taxonomy" id="1754190"/>
    <lineage>
        <taxon>Eukaryota</taxon>
        <taxon>Fungi</taxon>
        <taxon>Fungi incertae sedis</taxon>
        <taxon>Chytridiomycota</taxon>
        <taxon>Chytridiomycota incertae sedis</taxon>
        <taxon>Neocallimastigomycetes</taxon>
        <taxon>Neocallimastigales</taxon>
        <taxon>Neocallimastigaceae</taxon>
        <taxon>Neocallimastix</taxon>
    </lineage>
</organism>
<name>A0A1Y2C7X5_9FUNG</name>
<evidence type="ECO:0000256" key="4">
    <source>
        <dbReference type="ARBA" id="ARBA00022705"/>
    </source>
</evidence>
<evidence type="ECO:0000313" key="10">
    <source>
        <dbReference type="EMBL" id="ORY42415.1"/>
    </source>
</evidence>
<proteinExistence type="predicted"/>
<keyword evidence="7" id="KW-0411">Iron-sulfur</keyword>
<feature type="domain" description="DNA primase large subunit C-terminal" evidence="9">
    <location>
        <begin position="279"/>
        <end position="479"/>
    </location>
</feature>
<keyword evidence="5" id="KW-0479">Metal-binding</keyword>
<gene>
    <name evidence="10" type="ORF">LY90DRAFT_458284</name>
</gene>
<dbReference type="GO" id="GO:0006270">
    <property type="term" value="P:DNA replication initiation"/>
    <property type="evidence" value="ECO:0007669"/>
    <property type="project" value="TreeGrafter"/>
</dbReference>